<dbReference type="EMBL" id="JANBPW010002437">
    <property type="protein sequence ID" value="KAJ1940826.1"/>
    <property type="molecule type" value="Genomic_DNA"/>
</dbReference>
<sequence>MAQTGQQQQQQQSAAETAETELHAPTHLSSATSPQPADNGNGSGSSSSAIMENSTNSSLLLRLFTSQFFDSWLAVSYLFRYPQMVGAQHFLCNELRKFPIDEVEFFLPQLVHLLITRPNESIAVESLLMDMSLRSSHVAMLLYWYLQAYLSDLAPNPRTPSFKHCQRIFNQVQELLFTDIAPELIIDAPEPVQYSYLYAMEHGTSRVPRPSMMAGLAERFRAMFRLTPQVRENTAAAFVGIGSSLASPGAPSLAPTMGWLAVAQGQRVKISERIDEDSDLPPQHHLLTGKGKKGVGRSSSVMVRRTVDKDAEHGQRLVRHAYTGTNTPAAMDVFGKG</sequence>
<gene>
    <name evidence="1" type="primary">PIK1_2</name>
    <name evidence="1" type="ORF">FBU59_003691</name>
</gene>
<protein>
    <submittedName>
        <fullName evidence="1">Phosphatidylinositol 4-kinase pik1alpha (PI4-kinase)(PtdIns-4-kinase)</fullName>
        <ecNumber evidence="1">2.7.1.67</ecNumber>
    </submittedName>
</protein>
<accession>A0ACC1J7R5</accession>
<keyword evidence="1" id="KW-0808">Transferase</keyword>
<organism evidence="1 2">
    <name type="scientific">Linderina macrospora</name>
    <dbReference type="NCBI Taxonomy" id="4868"/>
    <lineage>
        <taxon>Eukaryota</taxon>
        <taxon>Fungi</taxon>
        <taxon>Fungi incertae sedis</taxon>
        <taxon>Zoopagomycota</taxon>
        <taxon>Kickxellomycotina</taxon>
        <taxon>Kickxellomycetes</taxon>
        <taxon>Kickxellales</taxon>
        <taxon>Kickxellaceae</taxon>
        <taxon>Linderina</taxon>
    </lineage>
</organism>
<dbReference type="Proteomes" id="UP001150603">
    <property type="component" value="Unassembled WGS sequence"/>
</dbReference>
<evidence type="ECO:0000313" key="2">
    <source>
        <dbReference type="Proteomes" id="UP001150603"/>
    </source>
</evidence>
<name>A0ACC1J7R5_9FUNG</name>
<reference evidence="1" key="1">
    <citation type="submission" date="2022-07" db="EMBL/GenBank/DDBJ databases">
        <title>Phylogenomic reconstructions and comparative analyses of Kickxellomycotina fungi.</title>
        <authorList>
            <person name="Reynolds N.K."/>
            <person name="Stajich J.E."/>
            <person name="Barry K."/>
            <person name="Grigoriev I.V."/>
            <person name="Crous P."/>
            <person name="Smith M.E."/>
        </authorList>
    </citation>
    <scope>NUCLEOTIDE SEQUENCE</scope>
    <source>
        <strain evidence="1">NRRL 5244</strain>
    </source>
</reference>
<dbReference type="EC" id="2.7.1.67" evidence="1"/>
<comment type="caution">
    <text evidence="1">The sequence shown here is derived from an EMBL/GenBank/DDBJ whole genome shotgun (WGS) entry which is preliminary data.</text>
</comment>
<evidence type="ECO:0000313" key="1">
    <source>
        <dbReference type="EMBL" id="KAJ1940826.1"/>
    </source>
</evidence>
<proteinExistence type="predicted"/>
<keyword evidence="2" id="KW-1185">Reference proteome</keyword>
<feature type="non-terminal residue" evidence="1">
    <location>
        <position position="337"/>
    </location>
</feature>